<dbReference type="EMBL" id="RJKX01000014">
    <property type="protein sequence ID" value="ROP91238.1"/>
    <property type="molecule type" value="Genomic_DNA"/>
</dbReference>
<dbReference type="NCBIfam" id="TIGR01727">
    <property type="entry name" value="oligo_HPY"/>
    <property type="match status" value="1"/>
</dbReference>
<evidence type="ECO:0000256" key="5">
    <source>
        <dbReference type="ARBA" id="ARBA00022741"/>
    </source>
</evidence>
<dbReference type="Pfam" id="PF00005">
    <property type="entry name" value="ABC_tran"/>
    <property type="match status" value="1"/>
</dbReference>
<accession>A0A3N1LK38</accession>
<dbReference type="InterPro" id="IPR003593">
    <property type="entry name" value="AAA+_ATPase"/>
</dbReference>
<dbReference type="GO" id="GO:0015833">
    <property type="term" value="P:peptide transport"/>
    <property type="evidence" value="ECO:0007669"/>
    <property type="project" value="InterPro"/>
</dbReference>
<dbReference type="GO" id="GO:0055085">
    <property type="term" value="P:transmembrane transport"/>
    <property type="evidence" value="ECO:0007669"/>
    <property type="project" value="UniProtKB-ARBA"/>
</dbReference>
<dbReference type="GO" id="GO:0005886">
    <property type="term" value="C:plasma membrane"/>
    <property type="evidence" value="ECO:0007669"/>
    <property type="project" value="UniProtKB-SubCell"/>
</dbReference>
<dbReference type="PROSITE" id="PS50893">
    <property type="entry name" value="ABC_TRANSPORTER_2"/>
    <property type="match status" value="1"/>
</dbReference>
<dbReference type="Pfam" id="PF08352">
    <property type="entry name" value="oligo_HPY"/>
    <property type="match status" value="1"/>
</dbReference>
<protein>
    <submittedName>
        <fullName evidence="9">Peptide/nickel transport system ATP-binding protein</fullName>
    </submittedName>
</protein>
<evidence type="ECO:0000256" key="1">
    <source>
        <dbReference type="ARBA" id="ARBA00004417"/>
    </source>
</evidence>
<evidence type="ECO:0000256" key="2">
    <source>
        <dbReference type="ARBA" id="ARBA00005417"/>
    </source>
</evidence>
<evidence type="ECO:0000313" key="10">
    <source>
        <dbReference type="Proteomes" id="UP000278222"/>
    </source>
</evidence>
<evidence type="ECO:0000259" key="8">
    <source>
        <dbReference type="PROSITE" id="PS50893"/>
    </source>
</evidence>
<reference evidence="9 10" key="1">
    <citation type="submission" date="2018-11" db="EMBL/GenBank/DDBJ databases">
        <title>Genomic Encyclopedia of Type Strains, Phase IV (KMG-IV): sequencing the most valuable type-strain genomes for metagenomic binning, comparative biology and taxonomic classification.</title>
        <authorList>
            <person name="Goeker M."/>
        </authorList>
    </citation>
    <scope>NUCLEOTIDE SEQUENCE [LARGE SCALE GENOMIC DNA]</scope>
    <source>
        <strain evidence="9 10">DSM 5900</strain>
    </source>
</reference>
<dbReference type="InterPro" id="IPR050388">
    <property type="entry name" value="ABC_Ni/Peptide_Import"/>
</dbReference>
<gene>
    <name evidence="9" type="ORF">EDC65_3103</name>
</gene>
<dbReference type="Proteomes" id="UP000278222">
    <property type="component" value="Unassembled WGS sequence"/>
</dbReference>
<keyword evidence="10" id="KW-1185">Reference proteome</keyword>
<dbReference type="OrthoDB" id="37801at2"/>
<evidence type="ECO:0000256" key="3">
    <source>
        <dbReference type="ARBA" id="ARBA00022448"/>
    </source>
</evidence>
<keyword evidence="7" id="KW-0472">Membrane</keyword>
<proteinExistence type="inferred from homology"/>
<keyword evidence="3" id="KW-0813">Transport</keyword>
<sequence>MTEPALLEVENLRIDLVGEDKRHPAVEGVSFKIGRGETFGLVGESGCGKSITALSIMGLLRHPLAIGGGAIRLEGKEIQSLPPGQIRRLRGRKIAMIFQEPMTALNPLSPVGRQIAEMFVLHQGASWSEANAKAVEALRQVRVPSPERRVKDFPHQLSGGMRQRVMIAIALACGPDLLVADEPTTALDVTVQAEIVDLMRELCAAKGTAILMISHDLGLVANICRRVAVMYAGRVVEEQAADEVFRHPRHPYTRGLVASLPLLGSRAAHGRRQLAEIAGTVPAIAAYPKGCRFNPRCGLATDICRAEDPAPTPLPGDGLVRCHHHG</sequence>
<evidence type="ECO:0000313" key="9">
    <source>
        <dbReference type="EMBL" id="ROP91238.1"/>
    </source>
</evidence>
<dbReference type="InterPro" id="IPR003439">
    <property type="entry name" value="ABC_transporter-like_ATP-bd"/>
</dbReference>
<comment type="subcellular location">
    <subcellularLocation>
        <location evidence="1">Cell inner membrane</location>
        <topology evidence="1">Peripheral membrane protein</topology>
    </subcellularLocation>
</comment>
<dbReference type="PANTHER" id="PTHR43297">
    <property type="entry name" value="OLIGOPEPTIDE TRANSPORT ATP-BINDING PROTEIN APPD"/>
    <property type="match status" value="1"/>
</dbReference>
<keyword evidence="4" id="KW-1003">Cell membrane</keyword>
<dbReference type="PROSITE" id="PS00211">
    <property type="entry name" value="ABC_TRANSPORTER_1"/>
    <property type="match status" value="1"/>
</dbReference>
<keyword evidence="5" id="KW-0547">Nucleotide-binding</keyword>
<dbReference type="FunFam" id="3.40.50.300:FF:000016">
    <property type="entry name" value="Oligopeptide ABC transporter ATP-binding component"/>
    <property type="match status" value="1"/>
</dbReference>
<dbReference type="PANTHER" id="PTHR43297:SF2">
    <property type="entry name" value="DIPEPTIDE TRANSPORT ATP-BINDING PROTEIN DPPD"/>
    <property type="match status" value="1"/>
</dbReference>
<dbReference type="SMART" id="SM00382">
    <property type="entry name" value="AAA"/>
    <property type="match status" value="1"/>
</dbReference>
<keyword evidence="6 9" id="KW-0067">ATP-binding</keyword>
<feature type="domain" description="ABC transporter" evidence="8">
    <location>
        <begin position="7"/>
        <end position="257"/>
    </location>
</feature>
<dbReference type="SUPFAM" id="SSF52540">
    <property type="entry name" value="P-loop containing nucleoside triphosphate hydrolases"/>
    <property type="match status" value="1"/>
</dbReference>
<dbReference type="InterPro" id="IPR017871">
    <property type="entry name" value="ABC_transporter-like_CS"/>
</dbReference>
<evidence type="ECO:0000256" key="4">
    <source>
        <dbReference type="ARBA" id="ARBA00022475"/>
    </source>
</evidence>
<dbReference type="AlphaFoldDB" id="A0A3N1LK38"/>
<dbReference type="RefSeq" id="WP_123690960.1">
    <property type="nucleotide sequence ID" value="NZ_AP019700.1"/>
</dbReference>
<evidence type="ECO:0000256" key="6">
    <source>
        <dbReference type="ARBA" id="ARBA00022840"/>
    </source>
</evidence>
<organism evidence="9 10">
    <name type="scientific">Stella humosa</name>
    <dbReference type="NCBI Taxonomy" id="94"/>
    <lineage>
        <taxon>Bacteria</taxon>
        <taxon>Pseudomonadati</taxon>
        <taxon>Pseudomonadota</taxon>
        <taxon>Alphaproteobacteria</taxon>
        <taxon>Rhodospirillales</taxon>
        <taxon>Stellaceae</taxon>
        <taxon>Stella</taxon>
    </lineage>
</organism>
<comment type="caution">
    <text evidence="9">The sequence shown here is derived from an EMBL/GenBank/DDBJ whole genome shotgun (WGS) entry which is preliminary data.</text>
</comment>
<dbReference type="CDD" id="cd03257">
    <property type="entry name" value="ABC_NikE_OppD_transporters"/>
    <property type="match status" value="1"/>
</dbReference>
<dbReference type="GO" id="GO:0005524">
    <property type="term" value="F:ATP binding"/>
    <property type="evidence" value="ECO:0007669"/>
    <property type="project" value="UniProtKB-KW"/>
</dbReference>
<dbReference type="GO" id="GO:0016887">
    <property type="term" value="F:ATP hydrolysis activity"/>
    <property type="evidence" value="ECO:0007669"/>
    <property type="project" value="InterPro"/>
</dbReference>
<evidence type="ECO:0000256" key="7">
    <source>
        <dbReference type="ARBA" id="ARBA00023136"/>
    </source>
</evidence>
<name>A0A3N1LK38_9PROT</name>
<comment type="similarity">
    <text evidence="2">Belongs to the ABC transporter superfamily.</text>
</comment>
<dbReference type="InterPro" id="IPR027417">
    <property type="entry name" value="P-loop_NTPase"/>
</dbReference>
<dbReference type="InterPro" id="IPR013563">
    <property type="entry name" value="Oligopep_ABC_C"/>
</dbReference>
<dbReference type="Gene3D" id="3.40.50.300">
    <property type="entry name" value="P-loop containing nucleotide triphosphate hydrolases"/>
    <property type="match status" value="1"/>
</dbReference>